<dbReference type="Gene3D" id="3.20.20.60">
    <property type="entry name" value="Phosphoenolpyruvate-binding domains"/>
    <property type="match status" value="1"/>
</dbReference>
<dbReference type="Pfam" id="PF03328">
    <property type="entry name" value="HpcH_HpaI"/>
    <property type="match status" value="1"/>
</dbReference>
<keyword evidence="3" id="KW-0456">Lyase</keyword>
<dbReference type="InterPro" id="IPR040442">
    <property type="entry name" value="Pyrv_kinase-like_dom_sf"/>
</dbReference>
<dbReference type="InterPro" id="IPR015813">
    <property type="entry name" value="Pyrv/PenolPyrv_kinase-like_dom"/>
</dbReference>
<evidence type="ECO:0000256" key="1">
    <source>
        <dbReference type="ARBA" id="ARBA00005568"/>
    </source>
</evidence>
<accession>A0A328U5T8</accession>
<evidence type="ECO:0000313" key="5">
    <source>
        <dbReference type="EMBL" id="RAP77920.1"/>
    </source>
</evidence>
<dbReference type="SUPFAM" id="SSF51621">
    <property type="entry name" value="Phosphoenolpyruvate/pyruvate domain"/>
    <property type="match status" value="1"/>
</dbReference>
<dbReference type="GO" id="GO:0005737">
    <property type="term" value="C:cytoplasm"/>
    <property type="evidence" value="ECO:0007669"/>
    <property type="project" value="TreeGrafter"/>
</dbReference>
<protein>
    <submittedName>
        <fullName evidence="5">Hpch/hpai aldolase</fullName>
    </submittedName>
</protein>
<organism evidence="5 6">
    <name type="scientific">Paenibacillus montanisoli</name>
    <dbReference type="NCBI Taxonomy" id="2081970"/>
    <lineage>
        <taxon>Bacteria</taxon>
        <taxon>Bacillati</taxon>
        <taxon>Bacillota</taxon>
        <taxon>Bacilli</taxon>
        <taxon>Bacillales</taxon>
        <taxon>Paenibacillaceae</taxon>
        <taxon>Paenibacillus</taxon>
    </lineage>
</organism>
<dbReference type="PANTHER" id="PTHR30502:SF0">
    <property type="entry name" value="PHOSPHOENOLPYRUVATE CARBOXYLASE FAMILY PROTEIN"/>
    <property type="match status" value="1"/>
</dbReference>
<keyword evidence="6" id="KW-1185">Reference proteome</keyword>
<evidence type="ECO:0000259" key="4">
    <source>
        <dbReference type="Pfam" id="PF03328"/>
    </source>
</evidence>
<reference evidence="5 6" key="1">
    <citation type="submission" date="2018-06" db="EMBL/GenBank/DDBJ databases">
        <title>Paenibacillus montanisoli sp. nov., isolated from mountain area soil.</title>
        <authorList>
            <person name="Wu M."/>
        </authorList>
    </citation>
    <scope>NUCLEOTIDE SEQUENCE [LARGE SCALE GENOMIC DNA]</scope>
    <source>
        <strain evidence="5 6">RA17</strain>
    </source>
</reference>
<dbReference type="InterPro" id="IPR050251">
    <property type="entry name" value="HpcH-HpaI_aldolase"/>
</dbReference>
<comment type="caution">
    <text evidence="5">The sequence shown here is derived from an EMBL/GenBank/DDBJ whole genome shotgun (WGS) entry which is preliminary data.</text>
</comment>
<evidence type="ECO:0000313" key="6">
    <source>
        <dbReference type="Proteomes" id="UP000249260"/>
    </source>
</evidence>
<dbReference type="OrthoDB" id="86160at2"/>
<dbReference type="Proteomes" id="UP000249260">
    <property type="component" value="Unassembled WGS sequence"/>
</dbReference>
<evidence type="ECO:0000256" key="3">
    <source>
        <dbReference type="ARBA" id="ARBA00023239"/>
    </source>
</evidence>
<dbReference type="EMBL" id="QLUW01000001">
    <property type="protein sequence ID" value="RAP77920.1"/>
    <property type="molecule type" value="Genomic_DNA"/>
</dbReference>
<sequence length="261" mass="28894">MSETLKEKMRKRMPAYGTFVFEFFESGVPLIVKQAGADFIVWDMEHSSVSLDRLKPLLTICRSEGIVPIVRVPNSERHFVSRVLDIGAQGILVPMVESVEQMISVITYAKYSPIGLRGSAFGLAHDRYEYGSVPEKMKMLNDSVILLPLIESKAGVEAAEEIAGLSEIDALWLGPLDLAHSLGIPGDYDHPLFREAVLHISRACEKAGKTFGIVCNETDVDFWYSFGARLFSYSADVWLLRDALKRGLTTIQASIPGGQPD</sequence>
<comment type="similarity">
    <text evidence="1">Belongs to the HpcH/HpaI aldolase family.</text>
</comment>
<dbReference type="GO" id="GO:0046872">
    <property type="term" value="F:metal ion binding"/>
    <property type="evidence" value="ECO:0007669"/>
    <property type="project" value="UniProtKB-KW"/>
</dbReference>
<dbReference type="RefSeq" id="WP_112881043.1">
    <property type="nucleotide sequence ID" value="NZ_QLUW01000001.1"/>
</dbReference>
<feature type="domain" description="HpcH/HpaI aldolase/citrate lyase" evidence="4">
    <location>
        <begin position="32"/>
        <end position="218"/>
    </location>
</feature>
<dbReference type="PANTHER" id="PTHR30502">
    <property type="entry name" value="2-KETO-3-DEOXY-L-RHAMNONATE ALDOLASE"/>
    <property type="match status" value="1"/>
</dbReference>
<proteinExistence type="inferred from homology"/>
<name>A0A328U5T8_9BACL</name>
<dbReference type="AlphaFoldDB" id="A0A328U5T8"/>
<dbReference type="InterPro" id="IPR005000">
    <property type="entry name" value="Aldolase/citrate-lyase_domain"/>
</dbReference>
<evidence type="ECO:0000256" key="2">
    <source>
        <dbReference type="ARBA" id="ARBA00022723"/>
    </source>
</evidence>
<keyword evidence="2" id="KW-0479">Metal-binding</keyword>
<dbReference type="GO" id="GO:0016832">
    <property type="term" value="F:aldehyde-lyase activity"/>
    <property type="evidence" value="ECO:0007669"/>
    <property type="project" value="TreeGrafter"/>
</dbReference>
<gene>
    <name evidence="5" type="ORF">DL346_05545</name>
</gene>